<accession>A0A0K1ED25</accession>
<dbReference type="InterPro" id="IPR003769">
    <property type="entry name" value="ClpS_core"/>
</dbReference>
<dbReference type="EMBL" id="CP012159">
    <property type="protein sequence ID" value="AKT38577.1"/>
    <property type="molecule type" value="Genomic_DNA"/>
</dbReference>
<protein>
    <recommendedName>
        <fullName evidence="1">ATP-dependent Clp protease adapter protein ClpS</fullName>
    </recommendedName>
</protein>
<sequence>MASEHRHGDHGEEGDVAVERERKVERAKRYQVVFHNDDYTTKWFVVEVLTTFFHMSETHATAFMLIVHQNGRGVAGVYTKDIAETKAVQVLEYARECGMPLRLTVEPDDE</sequence>
<dbReference type="PANTHER" id="PTHR33473">
    <property type="entry name" value="ATP-DEPENDENT CLP PROTEASE ADAPTER PROTEIN CLPS1, CHLOROPLASTIC"/>
    <property type="match status" value="1"/>
</dbReference>
<evidence type="ECO:0000313" key="4">
    <source>
        <dbReference type="EMBL" id="AKT38577.1"/>
    </source>
</evidence>
<evidence type="ECO:0000256" key="1">
    <source>
        <dbReference type="HAMAP-Rule" id="MF_00302"/>
    </source>
</evidence>
<dbReference type="AlphaFoldDB" id="A0A0K1ED25"/>
<dbReference type="Proteomes" id="UP000067626">
    <property type="component" value="Chromosome"/>
</dbReference>
<keyword evidence="4" id="KW-0645">Protease</keyword>
<dbReference type="OrthoDB" id="9796121at2"/>
<comment type="similarity">
    <text evidence="1">Belongs to the ClpS family.</text>
</comment>
<dbReference type="GO" id="GO:0030163">
    <property type="term" value="P:protein catabolic process"/>
    <property type="evidence" value="ECO:0007669"/>
    <property type="project" value="InterPro"/>
</dbReference>
<dbReference type="InterPro" id="IPR014719">
    <property type="entry name" value="Ribosomal_bL12_C/ClpS-like"/>
</dbReference>
<gene>
    <name evidence="1 4" type="primary">clpS</name>
    <name evidence="4" type="ORF">CMC5_027240</name>
</gene>
<dbReference type="Pfam" id="PF02617">
    <property type="entry name" value="ClpS"/>
    <property type="match status" value="1"/>
</dbReference>
<dbReference type="HAMAP" id="MF_00302">
    <property type="entry name" value="ClpS"/>
    <property type="match status" value="1"/>
</dbReference>
<name>A0A0K1ED25_CHOCO</name>
<dbReference type="Gene3D" id="3.30.1390.10">
    <property type="match status" value="1"/>
</dbReference>
<dbReference type="KEGG" id="ccro:CMC5_027240"/>
<comment type="subunit">
    <text evidence="1">Binds to the N-terminal domain of the chaperone ClpA.</text>
</comment>
<keyword evidence="5" id="KW-1185">Reference proteome</keyword>
<evidence type="ECO:0000259" key="3">
    <source>
        <dbReference type="Pfam" id="PF02617"/>
    </source>
</evidence>
<feature type="region of interest" description="Disordered" evidence="2">
    <location>
        <begin position="1"/>
        <end position="20"/>
    </location>
</feature>
<dbReference type="GO" id="GO:0006508">
    <property type="term" value="P:proteolysis"/>
    <property type="evidence" value="ECO:0007669"/>
    <property type="project" value="UniProtKB-UniRule"/>
</dbReference>
<dbReference type="GO" id="GO:0008233">
    <property type="term" value="F:peptidase activity"/>
    <property type="evidence" value="ECO:0007669"/>
    <property type="project" value="UniProtKB-KW"/>
</dbReference>
<dbReference type="SUPFAM" id="SSF54736">
    <property type="entry name" value="ClpS-like"/>
    <property type="match status" value="1"/>
</dbReference>
<feature type="domain" description="Adaptor protein ClpS core" evidence="3">
    <location>
        <begin position="26"/>
        <end position="104"/>
    </location>
</feature>
<evidence type="ECO:0000313" key="5">
    <source>
        <dbReference type="Proteomes" id="UP000067626"/>
    </source>
</evidence>
<organism evidence="4 5">
    <name type="scientific">Chondromyces crocatus</name>
    <dbReference type="NCBI Taxonomy" id="52"/>
    <lineage>
        <taxon>Bacteria</taxon>
        <taxon>Pseudomonadati</taxon>
        <taxon>Myxococcota</taxon>
        <taxon>Polyangia</taxon>
        <taxon>Polyangiales</taxon>
        <taxon>Polyangiaceae</taxon>
        <taxon>Chondromyces</taxon>
    </lineage>
</organism>
<dbReference type="STRING" id="52.CMC5_027240"/>
<dbReference type="FunFam" id="3.30.1390.10:FF:000002">
    <property type="entry name" value="ATP-dependent Clp protease adapter protein ClpS"/>
    <property type="match status" value="1"/>
</dbReference>
<dbReference type="InterPro" id="IPR022935">
    <property type="entry name" value="ClpS"/>
</dbReference>
<comment type="function">
    <text evidence="1">Involved in the modulation of the specificity of the ClpAP-mediated ATP-dependent protein degradation.</text>
</comment>
<dbReference type="RefSeq" id="WP_050430786.1">
    <property type="nucleotide sequence ID" value="NZ_CP012159.1"/>
</dbReference>
<evidence type="ECO:0000256" key="2">
    <source>
        <dbReference type="SAM" id="MobiDB-lite"/>
    </source>
</evidence>
<dbReference type="PANTHER" id="PTHR33473:SF19">
    <property type="entry name" value="ATP-DEPENDENT CLP PROTEASE ADAPTER PROTEIN CLPS"/>
    <property type="match status" value="1"/>
</dbReference>
<proteinExistence type="inferred from homology"/>
<keyword evidence="4" id="KW-0378">Hydrolase</keyword>
<reference evidence="4 5" key="1">
    <citation type="submission" date="2015-07" db="EMBL/GenBank/DDBJ databases">
        <title>Genome analysis of myxobacterium Chondromyces crocatus Cm c5 reveals a high potential for natural compound synthesis and the genetic basis for the loss of fruiting body formation.</title>
        <authorList>
            <person name="Zaburannyi N."/>
            <person name="Bunk B."/>
            <person name="Maier J."/>
            <person name="Overmann J."/>
            <person name="Mueller R."/>
        </authorList>
    </citation>
    <scope>NUCLEOTIDE SEQUENCE [LARGE SCALE GENOMIC DNA]</scope>
    <source>
        <strain evidence="4 5">Cm c5</strain>
    </source>
</reference>